<dbReference type="AlphaFoldDB" id="A0A923LDT9"/>
<dbReference type="Proteomes" id="UP000649345">
    <property type="component" value="Unassembled WGS sequence"/>
</dbReference>
<feature type="compositionally biased region" description="Polar residues" evidence="1">
    <location>
        <begin position="1"/>
        <end position="10"/>
    </location>
</feature>
<accession>A0A923LDT9</accession>
<reference evidence="2" key="1">
    <citation type="submission" date="2020-08" db="EMBL/GenBank/DDBJ databases">
        <title>Genome public.</title>
        <authorList>
            <person name="Liu C."/>
            <person name="Sun Q."/>
        </authorList>
    </citation>
    <scope>NUCLEOTIDE SEQUENCE</scope>
    <source>
        <strain evidence="2">NSJ-68</strain>
    </source>
</reference>
<comment type="caution">
    <text evidence="2">The sequence shown here is derived from an EMBL/GenBank/DDBJ whole genome shotgun (WGS) entry which is preliminary data.</text>
</comment>
<keyword evidence="3" id="KW-1185">Reference proteome</keyword>
<proteinExistence type="predicted"/>
<gene>
    <name evidence="2" type="ORF">H8S44_11775</name>
</gene>
<feature type="compositionally biased region" description="Basic residues" evidence="1">
    <location>
        <begin position="11"/>
        <end position="26"/>
    </location>
</feature>
<evidence type="ECO:0000256" key="1">
    <source>
        <dbReference type="SAM" id="MobiDB-lite"/>
    </source>
</evidence>
<sequence>MSRNRNTSTTRPKRKARNTQKKVHHQHKDRLFRFIFQDKEDLLDLYNAVNDTDYEDPDELEITTLDDVIYLSMKNDLSFMLRITLNLYEHQSTWNENMPLRGFFYFCELYDQYLKERNVKISETIRQVKLPFPRYVVFYNGTRDMPDRVELKLSDCFEKPEREEGEPCLECKALVLNINAGRNRELMRKCHRLAEYAYFIGEIRRYMGDGWSLEEATEFSIRKCLRKEVLSDILEKSAMEVRRMILTEYDEIAAREYLKKESMEAGRAEGREIGLEEGREIGREEGREIGREEGREIGREEGREIGREEGREIGREEGREIGREEGREMGREEGRDAAVLQNVKNIMKNLHITAEEALKILELPEEQREKYLCILEQET</sequence>
<evidence type="ECO:0000313" key="3">
    <source>
        <dbReference type="Proteomes" id="UP000649345"/>
    </source>
</evidence>
<feature type="region of interest" description="Disordered" evidence="1">
    <location>
        <begin position="1"/>
        <end position="26"/>
    </location>
</feature>
<dbReference type="EMBL" id="JACOOR010000006">
    <property type="protein sequence ID" value="MBC5660448.1"/>
    <property type="molecule type" value="Genomic_DNA"/>
</dbReference>
<evidence type="ECO:0000313" key="2">
    <source>
        <dbReference type="EMBL" id="MBC5660448.1"/>
    </source>
</evidence>
<dbReference type="RefSeq" id="WP_186872323.1">
    <property type="nucleotide sequence ID" value="NZ_JACOOR010000006.1"/>
</dbReference>
<name>A0A923LDT9_9FIRM</name>
<protein>
    <recommendedName>
        <fullName evidence="4">Rpn family recombination-promoting nuclease/putative transposase</fullName>
    </recommendedName>
</protein>
<organism evidence="2 3">
    <name type="scientific">Anaerosacchariphilus hominis</name>
    <dbReference type="NCBI Taxonomy" id="2763017"/>
    <lineage>
        <taxon>Bacteria</taxon>
        <taxon>Bacillati</taxon>
        <taxon>Bacillota</taxon>
        <taxon>Clostridia</taxon>
        <taxon>Lachnospirales</taxon>
        <taxon>Lachnospiraceae</taxon>
        <taxon>Anaerosacchariphilus</taxon>
    </lineage>
</organism>
<feature type="region of interest" description="Disordered" evidence="1">
    <location>
        <begin position="287"/>
        <end position="335"/>
    </location>
</feature>
<evidence type="ECO:0008006" key="4">
    <source>
        <dbReference type="Google" id="ProtNLM"/>
    </source>
</evidence>